<dbReference type="Proteomes" id="UP000093561">
    <property type="component" value="Unassembled WGS sequence"/>
</dbReference>
<reference evidence="2" key="3">
    <citation type="submission" date="2024-02" db="UniProtKB">
        <authorList>
            <consortium name="WormBaseParasite"/>
        </authorList>
    </citation>
    <scope>IDENTIFICATION</scope>
    <source>
        <strain evidence="2">pt0022</strain>
    </source>
</reference>
<reference evidence="1" key="1">
    <citation type="submission" date="2015-03" db="EMBL/GenBank/DDBJ databases">
        <title>Wuchereria bancrofti Genome Sequencing Papua New Guinea Strain.</title>
        <authorList>
            <person name="Small S.T."/>
            <person name="Serre D."/>
            <person name="Zimmerman P.A."/>
        </authorList>
    </citation>
    <scope>NUCLEOTIDE SEQUENCE [LARGE SCALE GENOMIC DNA]</scope>
    <source>
        <strain evidence="1">pt0022</strain>
    </source>
</reference>
<protein>
    <submittedName>
        <fullName evidence="2">Uncharacterized protein</fullName>
    </submittedName>
</protein>
<dbReference type="WBParaSite" id="mrna-Wban_10746">
    <property type="protein sequence ID" value="mrna-Wban_10746"/>
    <property type="gene ID" value="Wban_10746"/>
</dbReference>
<dbReference type="AlphaFoldDB" id="A0AAF5Q6A9"/>
<organism evidence="1 2">
    <name type="scientific">Wuchereria bancrofti</name>
    <dbReference type="NCBI Taxonomy" id="6293"/>
    <lineage>
        <taxon>Eukaryota</taxon>
        <taxon>Metazoa</taxon>
        <taxon>Ecdysozoa</taxon>
        <taxon>Nematoda</taxon>
        <taxon>Chromadorea</taxon>
        <taxon>Rhabditida</taxon>
        <taxon>Spirurina</taxon>
        <taxon>Spiruromorpha</taxon>
        <taxon>Filarioidea</taxon>
        <taxon>Onchocercidae</taxon>
        <taxon>Wuchereria</taxon>
    </lineage>
</organism>
<proteinExistence type="predicted"/>
<sequence length="98" mass="11081">MGHIDVVSVILGAKYWSEICICTVHCVECFVLSHEFNGILRKENIMPIKKEKVKMNCVVSDIGDLSERMIPCSFGEVKSVITNTREPRKVAHIPDLNH</sequence>
<accession>A0AAF5Q6A9</accession>
<reference evidence="1" key="2">
    <citation type="journal article" date="2016" name="Mol. Ecol.">
        <title>Population genomics of the filarial nematode parasite Wuchereria bancrofti from mosquitoes.</title>
        <authorList>
            <person name="Small S.T."/>
            <person name="Reimer L.J."/>
            <person name="Tisch D.J."/>
            <person name="King C.L."/>
            <person name="Christensen B.M."/>
            <person name="Siba P.M."/>
            <person name="Kazura J.W."/>
            <person name="Serre D."/>
            <person name="Zimmerman P.A."/>
        </authorList>
    </citation>
    <scope>NUCLEOTIDE SEQUENCE</scope>
    <source>
        <strain evidence="1">pt0022</strain>
    </source>
</reference>
<name>A0AAF5Q6A9_WUCBA</name>
<evidence type="ECO:0000313" key="2">
    <source>
        <dbReference type="WBParaSite" id="mrna-Wban_10746"/>
    </source>
</evidence>
<evidence type="ECO:0000313" key="1">
    <source>
        <dbReference type="Proteomes" id="UP000093561"/>
    </source>
</evidence>